<organism evidence="2 3">
    <name type="scientific">Luteipulveratus halotolerans</name>
    <dbReference type="NCBI Taxonomy" id="1631356"/>
    <lineage>
        <taxon>Bacteria</taxon>
        <taxon>Bacillati</taxon>
        <taxon>Actinomycetota</taxon>
        <taxon>Actinomycetes</taxon>
        <taxon>Micrococcales</taxon>
        <taxon>Dermacoccaceae</taxon>
        <taxon>Luteipulveratus</taxon>
    </lineage>
</organism>
<gene>
    <name evidence="2" type="ORF">VV01_01880</name>
</gene>
<keyword evidence="3" id="KW-1185">Reference proteome</keyword>
<evidence type="ECO:0000313" key="3">
    <source>
        <dbReference type="Proteomes" id="UP000037397"/>
    </source>
</evidence>
<evidence type="ECO:0000313" key="2">
    <source>
        <dbReference type="EMBL" id="KNX39119.1"/>
    </source>
</evidence>
<proteinExistence type="predicted"/>
<evidence type="ECO:0008006" key="4">
    <source>
        <dbReference type="Google" id="ProtNLM"/>
    </source>
</evidence>
<dbReference type="AlphaFoldDB" id="A0A0L6CMZ9"/>
<evidence type="ECO:0000256" key="1">
    <source>
        <dbReference type="SAM" id="MobiDB-lite"/>
    </source>
</evidence>
<feature type="compositionally biased region" description="Basic residues" evidence="1">
    <location>
        <begin position="15"/>
        <end position="26"/>
    </location>
</feature>
<name>A0A0L6CMZ9_9MICO</name>
<dbReference type="Proteomes" id="UP000037397">
    <property type="component" value="Unassembled WGS sequence"/>
</dbReference>
<comment type="caution">
    <text evidence="2">The sequence shown here is derived from an EMBL/GenBank/DDBJ whole genome shotgun (WGS) entry which is preliminary data.</text>
</comment>
<reference evidence="3" key="1">
    <citation type="submission" date="2015-03" db="EMBL/GenBank/DDBJ databases">
        <title>Luteipulveratus halotolerans sp. nov., a novel actinobacterium (Dermacoccaceae) from Sarawak, Malaysia.</title>
        <authorList>
            <person name="Juboi H."/>
            <person name="Basik A."/>
            <person name="Shamsul S.S."/>
            <person name="Arnold P."/>
            <person name="Schmitt E.K."/>
            <person name="Sanglier J.-J."/>
            <person name="Yeo T."/>
        </authorList>
    </citation>
    <scope>NUCLEOTIDE SEQUENCE [LARGE SCALE GENOMIC DNA]</scope>
    <source>
        <strain evidence="3">C296001</strain>
    </source>
</reference>
<accession>A0A0L6CMZ9</accession>
<sequence length="335" mass="36771">MTTTDERPQPLTGRGRPRREARHRRTRDLAQTYDGVASRALLRRAGITRHDVSCEVAAGRWSLHGTQTVVLSPGRLTAEARWWAALWETGCGAVLDGVTALHAAGLRGFDSDTIHVSVPGGHRPRRCSGVVAHTLRHVGETRTGGVPRTAPEVAAVRAAQWAISDQQAALLLAMSVQQRLVLPDRLLDVWRVIKRSPRRAFIDRTIRDVCDGAQALSELEFGALCRERGLPEPTRQSVRTLSSGRAYLDVEWVELGVAVEVDGSYHFQGLQPVEDALRHNEVAAEGTVVLRVPLLGIRLAPGRFLDQVERALQLAMARHGVSDLGVTHRERLGSV</sequence>
<feature type="region of interest" description="Disordered" evidence="1">
    <location>
        <begin position="1"/>
        <end position="26"/>
    </location>
</feature>
<protein>
    <recommendedName>
        <fullName evidence="4">DUF559 domain-containing protein</fullName>
    </recommendedName>
</protein>
<dbReference type="STRING" id="1631356.VV01_01880"/>
<dbReference type="RefSeq" id="WP_050671660.1">
    <property type="nucleotide sequence ID" value="NZ_LAIR01000002.1"/>
</dbReference>
<dbReference type="EMBL" id="LAIR01000002">
    <property type="protein sequence ID" value="KNX39119.1"/>
    <property type="molecule type" value="Genomic_DNA"/>
</dbReference>